<dbReference type="EMBL" id="UYWY01022762">
    <property type="protein sequence ID" value="VDM46615.1"/>
    <property type="molecule type" value="Genomic_DNA"/>
</dbReference>
<evidence type="ECO:0000313" key="4">
    <source>
        <dbReference type="Proteomes" id="UP000050794"/>
    </source>
</evidence>
<proteinExistence type="predicted"/>
<feature type="transmembrane region" description="Helical" evidence="2">
    <location>
        <begin position="41"/>
        <end position="64"/>
    </location>
</feature>
<evidence type="ECO:0000313" key="5">
    <source>
        <dbReference type="WBParaSite" id="TCNE_0001529801-mRNA-1"/>
    </source>
</evidence>
<feature type="region of interest" description="Disordered" evidence="1">
    <location>
        <begin position="1"/>
        <end position="31"/>
    </location>
</feature>
<protein>
    <submittedName>
        <fullName evidence="5">Wsv095</fullName>
    </submittedName>
</protein>
<feature type="compositionally biased region" description="Basic residues" evidence="1">
    <location>
        <begin position="12"/>
        <end position="22"/>
    </location>
</feature>
<sequence length="66" mass="7611">MQPRISIDRHTAPRRRRRRRTQQCRTSHSAMQPTGKCCVSLMVSVLMLMLVLMTMMIVLVAIVARS</sequence>
<evidence type="ECO:0000256" key="2">
    <source>
        <dbReference type="SAM" id="Phobius"/>
    </source>
</evidence>
<gene>
    <name evidence="3" type="ORF">TCNE_LOCUS15294</name>
</gene>
<evidence type="ECO:0000313" key="3">
    <source>
        <dbReference type="EMBL" id="VDM46615.1"/>
    </source>
</evidence>
<organism evidence="4 5">
    <name type="scientific">Toxocara canis</name>
    <name type="common">Canine roundworm</name>
    <dbReference type="NCBI Taxonomy" id="6265"/>
    <lineage>
        <taxon>Eukaryota</taxon>
        <taxon>Metazoa</taxon>
        <taxon>Ecdysozoa</taxon>
        <taxon>Nematoda</taxon>
        <taxon>Chromadorea</taxon>
        <taxon>Rhabditida</taxon>
        <taxon>Spirurina</taxon>
        <taxon>Ascaridomorpha</taxon>
        <taxon>Ascaridoidea</taxon>
        <taxon>Toxocaridae</taxon>
        <taxon>Toxocara</taxon>
    </lineage>
</organism>
<reference evidence="3 4" key="2">
    <citation type="submission" date="2018-11" db="EMBL/GenBank/DDBJ databases">
        <authorList>
            <consortium name="Pathogen Informatics"/>
        </authorList>
    </citation>
    <scope>NUCLEOTIDE SEQUENCE [LARGE SCALE GENOMIC DNA]</scope>
</reference>
<reference evidence="5" key="1">
    <citation type="submission" date="2016-06" db="UniProtKB">
        <authorList>
            <consortium name="WormBaseParasite"/>
        </authorList>
    </citation>
    <scope>IDENTIFICATION</scope>
</reference>
<keyword evidence="2" id="KW-0472">Membrane</keyword>
<dbReference type="AlphaFoldDB" id="A0A183V3H7"/>
<keyword evidence="2" id="KW-1133">Transmembrane helix</keyword>
<name>A0A183V3H7_TOXCA</name>
<dbReference type="WBParaSite" id="TCNE_0001529801-mRNA-1">
    <property type="protein sequence ID" value="TCNE_0001529801-mRNA-1"/>
    <property type="gene ID" value="TCNE_0001529801"/>
</dbReference>
<evidence type="ECO:0000256" key="1">
    <source>
        <dbReference type="SAM" id="MobiDB-lite"/>
    </source>
</evidence>
<keyword evidence="4" id="KW-1185">Reference proteome</keyword>
<feature type="compositionally biased region" description="Basic and acidic residues" evidence="1">
    <location>
        <begin position="1"/>
        <end position="11"/>
    </location>
</feature>
<keyword evidence="2" id="KW-0812">Transmembrane</keyword>
<accession>A0A183V3H7</accession>
<dbReference type="Proteomes" id="UP000050794">
    <property type="component" value="Unassembled WGS sequence"/>
</dbReference>